<dbReference type="EMBL" id="BMIK01000027">
    <property type="protein sequence ID" value="GGC47475.1"/>
    <property type="molecule type" value="Genomic_DNA"/>
</dbReference>
<evidence type="ECO:0000313" key="2">
    <source>
        <dbReference type="Proteomes" id="UP000597338"/>
    </source>
</evidence>
<proteinExistence type="predicted"/>
<name>A0ABQ1MVN2_9SPHI</name>
<organism evidence="1 2">
    <name type="scientific">Parapedobacter defluvii</name>
    <dbReference type="NCBI Taxonomy" id="2045106"/>
    <lineage>
        <taxon>Bacteria</taxon>
        <taxon>Pseudomonadati</taxon>
        <taxon>Bacteroidota</taxon>
        <taxon>Sphingobacteriia</taxon>
        <taxon>Sphingobacteriales</taxon>
        <taxon>Sphingobacteriaceae</taxon>
        <taxon>Parapedobacter</taxon>
    </lineage>
</organism>
<evidence type="ECO:0000313" key="1">
    <source>
        <dbReference type="EMBL" id="GGC47475.1"/>
    </source>
</evidence>
<protein>
    <recommendedName>
        <fullName evidence="3">DUF2851 family protein</fullName>
    </recommendedName>
</protein>
<sequence length="429" mass="49886">MTLPEDLFHFIWKYRLFQTTQLVTVSKKALTILDTGCHNRDAGPDFIAARLRIGETEWAGNIEIHVRASEWDIHKHDRDRAYNNVILHVVYEYDKIICREDGTFPETLVLKPLIPSYILSKYRELMSGMYWIPCEKLIHRVPDIHRSQWLSRLLIERLEQKVSAIYALLTQQRGSWEDTCYLWAARSFGFKVNTQAFEQLARILPQTILAKHKQDPQAIESLFFGQAGLLEETEFSDVYPRKLQQEYRYLRQLYSLIPMDASIWKFLRTRPSNFPSIRIAQFAALCLRSAHLFSELIDAHDISKIKSLFTELPVNPYWKRHYRFDGLSSEHGCQLGSESVNNLLINMVSGILFAYGKYIGKETYLYRAIMLLESLGVEKNAVLTRFSAIGIKASQAAESQALLQMKSFYCDKKRCLECGMGLQLIKYKE</sequence>
<comment type="caution">
    <text evidence="1">The sequence shown here is derived from an EMBL/GenBank/DDBJ whole genome shotgun (WGS) entry which is preliminary data.</text>
</comment>
<dbReference type="InterPro" id="IPR021272">
    <property type="entry name" value="DUF2851"/>
</dbReference>
<accession>A0ABQ1MVN2</accession>
<reference evidence="2" key="1">
    <citation type="journal article" date="2019" name="Int. J. Syst. Evol. Microbiol.">
        <title>The Global Catalogue of Microorganisms (GCM) 10K type strain sequencing project: providing services to taxonomists for standard genome sequencing and annotation.</title>
        <authorList>
            <consortium name="The Broad Institute Genomics Platform"/>
            <consortium name="The Broad Institute Genome Sequencing Center for Infectious Disease"/>
            <person name="Wu L."/>
            <person name="Ma J."/>
        </authorList>
    </citation>
    <scope>NUCLEOTIDE SEQUENCE [LARGE SCALE GENOMIC DNA]</scope>
    <source>
        <strain evidence="2">CGMCC 1.15342</strain>
    </source>
</reference>
<keyword evidence="2" id="KW-1185">Reference proteome</keyword>
<dbReference type="Pfam" id="PF11013">
    <property type="entry name" value="DUF2851"/>
    <property type="match status" value="1"/>
</dbReference>
<evidence type="ECO:0008006" key="3">
    <source>
        <dbReference type="Google" id="ProtNLM"/>
    </source>
</evidence>
<gene>
    <name evidence="1" type="ORF">GCM10011386_44510</name>
</gene>
<dbReference type="Proteomes" id="UP000597338">
    <property type="component" value="Unassembled WGS sequence"/>
</dbReference>
<dbReference type="RefSeq" id="WP_188753681.1">
    <property type="nucleotide sequence ID" value="NZ_BMIK01000027.1"/>
</dbReference>